<comment type="caution">
    <text evidence="3">The sequence shown here is derived from an EMBL/GenBank/DDBJ whole genome shotgun (WGS) entry which is preliminary data.</text>
</comment>
<evidence type="ECO:0008006" key="5">
    <source>
        <dbReference type="Google" id="ProtNLM"/>
    </source>
</evidence>
<accession>A0ABT9V262</accession>
<keyword evidence="4" id="KW-1185">Reference proteome</keyword>
<dbReference type="EMBL" id="JAUSTU010000005">
    <property type="protein sequence ID" value="MDQ0155047.1"/>
    <property type="molecule type" value="Genomic_DNA"/>
</dbReference>
<feature type="signal peptide" evidence="2">
    <location>
        <begin position="1"/>
        <end position="20"/>
    </location>
</feature>
<feature type="compositionally biased region" description="Low complexity" evidence="1">
    <location>
        <begin position="74"/>
        <end position="86"/>
    </location>
</feature>
<feature type="compositionally biased region" description="Low complexity" evidence="1">
    <location>
        <begin position="48"/>
        <end position="61"/>
    </location>
</feature>
<feature type="chain" id="PRO_5047532538" description="Lipoprotein" evidence="2">
    <location>
        <begin position="21"/>
        <end position="125"/>
    </location>
</feature>
<evidence type="ECO:0000313" key="3">
    <source>
        <dbReference type="EMBL" id="MDQ0155047.1"/>
    </source>
</evidence>
<sequence length="125" mass="13869">MKKRLFLTALSATLSLGFLGACGTGNNNLNDDDGVNFRPVRYDRPDNNDLLDNNRGNFNDGVNPVRYDRDNDRGLFNNRNNRNNNDLFDDDFNTDIIDNNRGANGIAPGTNGRDGTMRNGTGGQR</sequence>
<feature type="region of interest" description="Disordered" evidence="1">
    <location>
        <begin position="45"/>
        <end position="125"/>
    </location>
</feature>
<protein>
    <recommendedName>
        <fullName evidence="5">Lipoprotein</fullName>
    </recommendedName>
</protein>
<evidence type="ECO:0000256" key="2">
    <source>
        <dbReference type="SAM" id="SignalP"/>
    </source>
</evidence>
<dbReference type="RefSeq" id="WP_307149627.1">
    <property type="nucleotide sequence ID" value="NZ_JAUSTU010000005.1"/>
</dbReference>
<evidence type="ECO:0000256" key="1">
    <source>
        <dbReference type="SAM" id="MobiDB-lite"/>
    </source>
</evidence>
<dbReference type="PROSITE" id="PS51257">
    <property type="entry name" value="PROKAR_LIPOPROTEIN"/>
    <property type="match status" value="1"/>
</dbReference>
<name>A0ABT9V262_9BACL</name>
<keyword evidence="2" id="KW-0732">Signal</keyword>
<organism evidence="3 4">
    <name type="scientific">Anoxybacillus andreesenii</name>
    <dbReference type="NCBI Taxonomy" id="1325932"/>
    <lineage>
        <taxon>Bacteria</taxon>
        <taxon>Bacillati</taxon>
        <taxon>Bacillota</taxon>
        <taxon>Bacilli</taxon>
        <taxon>Bacillales</taxon>
        <taxon>Anoxybacillaceae</taxon>
        <taxon>Anoxybacillus</taxon>
    </lineage>
</organism>
<proteinExistence type="predicted"/>
<evidence type="ECO:0000313" key="4">
    <source>
        <dbReference type="Proteomes" id="UP001231362"/>
    </source>
</evidence>
<reference evidence="3 4" key="1">
    <citation type="submission" date="2023-07" db="EMBL/GenBank/DDBJ databases">
        <title>Genomic Encyclopedia of Type Strains, Phase IV (KMG-IV): sequencing the most valuable type-strain genomes for metagenomic binning, comparative biology and taxonomic classification.</title>
        <authorList>
            <person name="Goeker M."/>
        </authorList>
    </citation>
    <scope>NUCLEOTIDE SEQUENCE [LARGE SCALE GENOMIC DNA]</scope>
    <source>
        <strain evidence="3 4">DSM 23948</strain>
    </source>
</reference>
<dbReference type="Proteomes" id="UP001231362">
    <property type="component" value="Unassembled WGS sequence"/>
</dbReference>
<gene>
    <name evidence="3" type="ORF">J2S07_001351</name>
</gene>